<organism evidence="4 5">
    <name type="scientific">Thamnidium elegans</name>
    <dbReference type="NCBI Taxonomy" id="101142"/>
    <lineage>
        <taxon>Eukaryota</taxon>
        <taxon>Fungi</taxon>
        <taxon>Fungi incertae sedis</taxon>
        <taxon>Mucoromycota</taxon>
        <taxon>Mucoromycotina</taxon>
        <taxon>Mucoromycetes</taxon>
        <taxon>Mucorales</taxon>
        <taxon>Mucorineae</taxon>
        <taxon>Mucoraceae</taxon>
        <taxon>Thamnidium</taxon>
    </lineage>
</organism>
<feature type="region of interest" description="Disordered" evidence="1">
    <location>
        <begin position="13"/>
        <end position="41"/>
    </location>
</feature>
<dbReference type="InterPro" id="IPR056136">
    <property type="entry name" value="DUF7719"/>
</dbReference>
<proteinExistence type="predicted"/>
<dbReference type="Pfam" id="PF24841">
    <property type="entry name" value="DUF7719"/>
    <property type="match status" value="1"/>
</dbReference>
<feature type="transmembrane region" description="Helical" evidence="2">
    <location>
        <begin position="121"/>
        <end position="143"/>
    </location>
</feature>
<comment type="caution">
    <text evidence="4">The sequence shown here is derived from an EMBL/GenBank/DDBJ whole genome shotgun (WGS) entry which is preliminary data.</text>
</comment>
<feature type="transmembrane region" description="Helical" evidence="2">
    <location>
        <begin position="192"/>
        <end position="216"/>
    </location>
</feature>
<dbReference type="AlphaFoldDB" id="A0A8H7SV30"/>
<feature type="non-terminal residue" evidence="4">
    <location>
        <position position="1"/>
    </location>
</feature>
<feature type="domain" description="DUF7719" evidence="3">
    <location>
        <begin position="154"/>
        <end position="215"/>
    </location>
</feature>
<evidence type="ECO:0000256" key="2">
    <source>
        <dbReference type="SAM" id="Phobius"/>
    </source>
</evidence>
<evidence type="ECO:0000259" key="3">
    <source>
        <dbReference type="Pfam" id="PF24841"/>
    </source>
</evidence>
<keyword evidence="2" id="KW-0812">Transmembrane</keyword>
<dbReference type="PANTHER" id="PTHR37846:SF1">
    <property type="entry name" value="DEACETYLASE-LIKE PROTEIN"/>
    <property type="match status" value="1"/>
</dbReference>
<protein>
    <recommendedName>
        <fullName evidence="3">DUF7719 domain-containing protein</fullName>
    </recommendedName>
</protein>
<keyword evidence="2" id="KW-0472">Membrane</keyword>
<sequence>IYILSLSFSAQEEGKEERKKMTKKSAGVKPSQFTKKATQAPLIDKIPTSSNSTDIPDAEKFRLIDQTGLMKKVKQRESELLVKKQTTTTEYIWQAIFLSIPFGFLMATFDVTVKVQFSEPWDYAGIVAKCIKSAPALAPLIYLTNRYKSSKATQFLMSVGSLIAGSFLMYTLRHSPSLGQMMRAPGLATVWIYFIVQLDLIPATLTLTLVGLYWYFGLRV</sequence>
<dbReference type="PANTHER" id="PTHR37846">
    <property type="entry name" value="YALI0B21296P"/>
    <property type="match status" value="1"/>
</dbReference>
<feature type="transmembrane region" description="Helical" evidence="2">
    <location>
        <begin position="91"/>
        <end position="109"/>
    </location>
</feature>
<feature type="transmembrane region" description="Helical" evidence="2">
    <location>
        <begin position="155"/>
        <end position="172"/>
    </location>
</feature>
<dbReference type="Proteomes" id="UP000613177">
    <property type="component" value="Unassembled WGS sequence"/>
</dbReference>
<evidence type="ECO:0000313" key="4">
    <source>
        <dbReference type="EMBL" id="KAG2236104.1"/>
    </source>
</evidence>
<gene>
    <name evidence="4" type="ORF">INT48_006120</name>
</gene>
<name>A0A8H7SV30_9FUNG</name>
<reference evidence="4" key="1">
    <citation type="submission" date="2021-01" db="EMBL/GenBank/DDBJ databases">
        <title>Metabolic potential, ecology and presence of endohyphal bacteria is reflected in genomic diversity of Mucoromycotina.</title>
        <authorList>
            <person name="Muszewska A."/>
            <person name="Okrasinska A."/>
            <person name="Steczkiewicz K."/>
            <person name="Drgas O."/>
            <person name="Orlowska M."/>
            <person name="Perlinska-Lenart U."/>
            <person name="Aleksandrzak-Piekarczyk T."/>
            <person name="Szatraj K."/>
            <person name="Zielenkiewicz U."/>
            <person name="Pilsyk S."/>
            <person name="Malc E."/>
            <person name="Mieczkowski P."/>
            <person name="Kruszewska J.S."/>
            <person name="Biernat P."/>
            <person name="Pawlowska J."/>
        </authorList>
    </citation>
    <scope>NUCLEOTIDE SEQUENCE</scope>
    <source>
        <strain evidence="4">WA0000018081</strain>
    </source>
</reference>
<evidence type="ECO:0000313" key="5">
    <source>
        <dbReference type="Proteomes" id="UP000613177"/>
    </source>
</evidence>
<accession>A0A8H7SV30</accession>
<keyword evidence="2" id="KW-1133">Transmembrane helix</keyword>
<keyword evidence="5" id="KW-1185">Reference proteome</keyword>
<dbReference type="EMBL" id="JAEPRE010000022">
    <property type="protein sequence ID" value="KAG2236104.1"/>
    <property type="molecule type" value="Genomic_DNA"/>
</dbReference>
<evidence type="ECO:0000256" key="1">
    <source>
        <dbReference type="SAM" id="MobiDB-lite"/>
    </source>
</evidence>